<dbReference type="RefSeq" id="WP_058527907.1">
    <property type="nucleotide sequence ID" value="NZ_CAAAHY010000005.1"/>
</dbReference>
<dbReference type="Proteomes" id="UP000054773">
    <property type="component" value="Unassembled WGS sequence"/>
</dbReference>
<protein>
    <submittedName>
        <fullName evidence="2">Hemin binding protein</fullName>
    </submittedName>
</protein>
<keyword evidence="1" id="KW-0732">Signal</keyword>
<dbReference type="STRING" id="448.Lery_2838"/>
<dbReference type="Pfam" id="PF16307">
    <property type="entry name" value="DUF4949"/>
    <property type="match status" value="1"/>
</dbReference>
<dbReference type="PATRIC" id="fig|448.7.peg.2981"/>
<evidence type="ECO:0000256" key="1">
    <source>
        <dbReference type="SAM" id="SignalP"/>
    </source>
</evidence>
<evidence type="ECO:0000313" key="3">
    <source>
        <dbReference type="Proteomes" id="UP000054773"/>
    </source>
</evidence>
<organism evidence="2 3">
    <name type="scientific">Legionella erythra</name>
    <dbReference type="NCBI Taxonomy" id="448"/>
    <lineage>
        <taxon>Bacteria</taxon>
        <taxon>Pseudomonadati</taxon>
        <taxon>Pseudomonadota</taxon>
        <taxon>Gammaproteobacteria</taxon>
        <taxon>Legionellales</taxon>
        <taxon>Legionellaceae</taxon>
        <taxon>Legionella</taxon>
    </lineage>
</organism>
<evidence type="ECO:0000313" key="2">
    <source>
        <dbReference type="EMBL" id="KTC94671.1"/>
    </source>
</evidence>
<dbReference type="InterPro" id="IPR032540">
    <property type="entry name" value="DUF4949"/>
</dbReference>
<reference evidence="2 3" key="1">
    <citation type="submission" date="2015-11" db="EMBL/GenBank/DDBJ databases">
        <title>Genomic analysis of 38 Legionella species identifies large and diverse effector repertoires.</title>
        <authorList>
            <person name="Burstein D."/>
            <person name="Amaro F."/>
            <person name="Zusman T."/>
            <person name="Lifshitz Z."/>
            <person name="Cohen O."/>
            <person name="Gilbert J.A."/>
            <person name="Pupko T."/>
            <person name="Shuman H.A."/>
            <person name="Segal G."/>
        </authorList>
    </citation>
    <scope>NUCLEOTIDE SEQUENCE [LARGE SCALE GENOMIC DNA]</scope>
    <source>
        <strain evidence="2 3">SE-32A-C8</strain>
    </source>
</reference>
<proteinExistence type="predicted"/>
<dbReference type="AlphaFoldDB" id="A0A0W0TGB9"/>
<sequence length="140" mass="15079">MKFTAKLAAFASALFLAGATYAASPNASSCPDTGAIKSEGLDMAMMITSDTFLTYHMSQYNTNNTWIFAMAPVPGADEDEALQEGNALLYTLSGHPTPEDDGEGFTVCMYDLDSGSDIQAIAIRQADITSIHQLRKFLHK</sequence>
<gene>
    <name evidence="2" type="primary">hbp</name>
    <name evidence="2" type="ORF">Lery_2838</name>
</gene>
<dbReference type="EMBL" id="LNYA01000034">
    <property type="protein sequence ID" value="KTC94671.1"/>
    <property type="molecule type" value="Genomic_DNA"/>
</dbReference>
<dbReference type="OrthoDB" id="5638967at2"/>
<feature type="chain" id="PRO_5006912994" evidence="1">
    <location>
        <begin position="23"/>
        <end position="140"/>
    </location>
</feature>
<feature type="signal peptide" evidence="1">
    <location>
        <begin position="1"/>
        <end position="22"/>
    </location>
</feature>
<keyword evidence="3" id="KW-1185">Reference proteome</keyword>
<accession>A0A0W0TGB9</accession>
<comment type="caution">
    <text evidence="2">The sequence shown here is derived from an EMBL/GenBank/DDBJ whole genome shotgun (WGS) entry which is preliminary data.</text>
</comment>
<name>A0A0W0TGB9_LEGER</name>